<dbReference type="FunFam" id="1.20.140.10:FF:000001">
    <property type="entry name" value="Acyl-CoA dehydrogenase"/>
    <property type="match status" value="1"/>
</dbReference>
<keyword evidence="3 6" id="KW-0285">Flavoprotein</keyword>
<evidence type="ECO:0000256" key="4">
    <source>
        <dbReference type="ARBA" id="ARBA00022827"/>
    </source>
</evidence>
<dbReference type="Gene3D" id="1.20.140.10">
    <property type="entry name" value="Butyryl-CoA Dehydrogenase, subunit A, domain 3"/>
    <property type="match status" value="1"/>
</dbReference>
<evidence type="ECO:0000313" key="11">
    <source>
        <dbReference type="Proteomes" id="UP000241848"/>
    </source>
</evidence>
<evidence type="ECO:0000256" key="3">
    <source>
        <dbReference type="ARBA" id="ARBA00022630"/>
    </source>
</evidence>
<dbReference type="PIRSF" id="PIRSF016578">
    <property type="entry name" value="HsaA"/>
    <property type="match status" value="1"/>
</dbReference>
<evidence type="ECO:0000256" key="1">
    <source>
        <dbReference type="ARBA" id="ARBA00001974"/>
    </source>
</evidence>
<dbReference type="GO" id="GO:0050660">
    <property type="term" value="F:flavin adenine dinucleotide binding"/>
    <property type="evidence" value="ECO:0007669"/>
    <property type="project" value="InterPro"/>
</dbReference>
<evidence type="ECO:0000313" key="10">
    <source>
        <dbReference type="EMBL" id="PSR22931.1"/>
    </source>
</evidence>
<dbReference type="Pfam" id="PF02771">
    <property type="entry name" value="Acyl-CoA_dh_N"/>
    <property type="match status" value="1"/>
</dbReference>
<dbReference type="PROSITE" id="PS00073">
    <property type="entry name" value="ACYL_COA_DH_2"/>
    <property type="match status" value="1"/>
</dbReference>
<evidence type="ECO:0000259" key="7">
    <source>
        <dbReference type="Pfam" id="PF00441"/>
    </source>
</evidence>
<dbReference type="InterPro" id="IPR013786">
    <property type="entry name" value="AcylCoA_DH/ox_N"/>
</dbReference>
<dbReference type="Pfam" id="PF02770">
    <property type="entry name" value="Acyl-CoA_dh_M"/>
    <property type="match status" value="1"/>
</dbReference>
<evidence type="ECO:0000256" key="5">
    <source>
        <dbReference type="ARBA" id="ARBA00023002"/>
    </source>
</evidence>
<keyword evidence="5 6" id="KW-0560">Oxidoreductase</keyword>
<dbReference type="GO" id="GO:0003995">
    <property type="term" value="F:acyl-CoA dehydrogenase activity"/>
    <property type="evidence" value="ECO:0007669"/>
    <property type="project" value="InterPro"/>
</dbReference>
<dbReference type="InterPro" id="IPR006089">
    <property type="entry name" value="Acyl-CoA_DH_CS"/>
</dbReference>
<dbReference type="AlphaFoldDB" id="A0A2T2WL14"/>
<sequence length="385" mass="41686">MTTAGRFIMIVVKDDLLILRETLQRFVDSRLRPLVAEYEANQRFPIDVTREMGQLGCFGAGFPESVGGAGLGKLGQTLVIEELSHASGGIAATTLVQFLSIYPLYLHGTTEQQSMYLKPAILGERMAAIAVTEPNHGSNVAGIETVAVPDGSGYRIKGQKMFITNSPFADFMVVAAKTPGSDPHHAITLFVVDRNSPGVIIGGHLKKLGWWTSETAPVYFDNCWVPAAQVIGEAGAGFYYIMEDFNYERLLLSASSIGLAQEALAVAKAYATSRSQFGVIIAEFQAVRHKLAQMAVRLEAGRQLLAHAATVADEADDFSELASMAKYFCGEMVNQVAYDAIQILGGAGYLQDHPLERIYRDARIMTIGGGTSEVQLNIIAKRMGL</sequence>
<keyword evidence="4 6" id="KW-0274">FAD</keyword>
<dbReference type="PANTHER" id="PTHR43884:SF12">
    <property type="entry name" value="ISOVALERYL-COA DEHYDROGENASE, MITOCHONDRIAL-RELATED"/>
    <property type="match status" value="1"/>
</dbReference>
<feature type="domain" description="Acyl-CoA dehydrogenase/oxidase C-terminal" evidence="7">
    <location>
        <begin position="235"/>
        <end position="383"/>
    </location>
</feature>
<evidence type="ECO:0000256" key="2">
    <source>
        <dbReference type="ARBA" id="ARBA00009347"/>
    </source>
</evidence>
<dbReference type="Gene3D" id="2.40.110.10">
    <property type="entry name" value="Butyryl-CoA Dehydrogenase, subunit A, domain 2"/>
    <property type="match status" value="1"/>
</dbReference>
<dbReference type="SUPFAM" id="SSF56645">
    <property type="entry name" value="Acyl-CoA dehydrogenase NM domain-like"/>
    <property type="match status" value="1"/>
</dbReference>
<comment type="caution">
    <text evidence="10">The sequence shown here is derived from an EMBL/GenBank/DDBJ whole genome shotgun (WGS) entry which is preliminary data.</text>
</comment>
<protein>
    <submittedName>
        <fullName evidence="10">Acyl-CoA dehydrogenase</fullName>
    </submittedName>
</protein>
<dbReference type="PANTHER" id="PTHR43884">
    <property type="entry name" value="ACYL-COA DEHYDROGENASE"/>
    <property type="match status" value="1"/>
</dbReference>
<dbReference type="InterPro" id="IPR006091">
    <property type="entry name" value="Acyl-CoA_Oxase/DH_mid-dom"/>
</dbReference>
<dbReference type="EMBL" id="PXYV01000010">
    <property type="protein sequence ID" value="PSR22931.1"/>
    <property type="molecule type" value="Genomic_DNA"/>
</dbReference>
<comment type="cofactor">
    <cofactor evidence="1 6">
        <name>FAD</name>
        <dbReference type="ChEBI" id="CHEBI:57692"/>
    </cofactor>
</comment>
<comment type="similarity">
    <text evidence="2 6">Belongs to the acyl-CoA dehydrogenase family.</text>
</comment>
<feature type="domain" description="Acyl-CoA oxidase/dehydrogenase middle" evidence="8">
    <location>
        <begin position="128"/>
        <end position="223"/>
    </location>
</feature>
<dbReference type="Gene3D" id="1.10.540.10">
    <property type="entry name" value="Acyl-CoA dehydrogenase/oxidase, N-terminal domain"/>
    <property type="match status" value="1"/>
</dbReference>
<reference evidence="10 11" key="1">
    <citation type="journal article" date="2014" name="BMC Genomics">
        <title>Comparison of environmental and isolate Sulfobacillus genomes reveals diverse carbon, sulfur, nitrogen, and hydrogen metabolisms.</title>
        <authorList>
            <person name="Justice N.B."/>
            <person name="Norman A."/>
            <person name="Brown C.T."/>
            <person name="Singh A."/>
            <person name="Thomas B.C."/>
            <person name="Banfield J.F."/>
        </authorList>
    </citation>
    <scope>NUCLEOTIDE SEQUENCE [LARGE SCALE GENOMIC DNA]</scope>
    <source>
        <strain evidence="10">AMDSBA3</strain>
    </source>
</reference>
<evidence type="ECO:0000259" key="8">
    <source>
        <dbReference type="Pfam" id="PF02770"/>
    </source>
</evidence>
<dbReference type="InterPro" id="IPR046373">
    <property type="entry name" value="Acyl-CoA_Oxase/DH_mid-dom_sf"/>
</dbReference>
<dbReference type="InterPro" id="IPR036250">
    <property type="entry name" value="AcylCo_DH-like_C"/>
</dbReference>
<dbReference type="InterPro" id="IPR037069">
    <property type="entry name" value="AcylCoA_DH/ox_N_sf"/>
</dbReference>
<evidence type="ECO:0000259" key="9">
    <source>
        <dbReference type="Pfam" id="PF02771"/>
    </source>
</evidence>
<dbReference type="FunFam" id="2.40.110.10:FF:000002">
    <property type="entry name" value="Acyl-CoA dehydrogenase fadE12"/>
    <property type="match status" value="1"/>
</dbReference>
<dbReference type="InterPro" id="IPR009100">
    <property type="entry name" value="AcylCoA_DH/oxidase_NM_dom_sf"/>
</dbReference>
<name>A0A2T2WL14_9FIRM</name>
<dbReference type="InterPro" id="IPR009075">
    <property type="entry name" value="AcylCo_DH/oxidase_C"/>
</dbReference>
<evidence type="ECO:0000256" key="6">
    <source>
        <dbReference type="RuleBase" id="RU362125"/>
    </source>
</evidence>
<feature type="domain" description="Acyl-CoA dehydrogenase/oxidase N-terminal" evidence="9">
    <location>
        <begin position="16"/>
        <end position="124"/>
    </location>
</feature>
<accession>A0A2T2WL14</accession>
<dbReference type="SUPFAM" id="SSF47203">
    <property type="entry name" value="Acyl-CoA dehydrogenase C-terminal domain-like"/>
    <property type="match status" value="1"/>
</dbReference>
<dbReference type="Pfam" id="PF00441">
    <property type="entry name" value="Acyl-CoA_dh_1"/>
    <property type="match status" value="1"/>
</dbReference>
<dbReference type="Proteomes" id="UP000241848">
    <property type="component" value="Unassembled WGS sequence"/>
</dbReference>
<organism evidence="10 11">
    <name type="scientific">Sulfobacillus acidophilus</name>
    <dbReference type="NCBI Taxonomy" id="53633"/>
    <lineage>
        <taxon>Bacteria</taxon>
        <taxon>Bacillati</taxon>
        <taxon>Bacillota</taxon>
        <taxon>Clostridia</taxon>
        <taxon>Eubacteriales</taxon>
        <taxon>Clostridiales Family XVII. Incertae Sedis</taxon>
        <taxon>Sulfobacillus</taxon>
    </lineage>
</organism>
<gene>
    <name evidence="10" type="ORF">C7B45_04740</name>
</gene>
<proteinExistence type="inferred from homology"/>